<evidence type="ECO:0000313" key="6">
    <source>
        <dbReference type="Proteomes" id="UP000199477"/>
    </source>
</evidence>
<dbReference type="AlphaFoldDB" id="A0A1I2FCM9"/>
<dbReference type="InterPro" id="IPR008475">
    <property type="entry name" value="PLipase_C_C"/>
</dbReference>
<reference evidence="6" key="1">
    <citation type="submission" date="2016-10" db="EMBL/GenBank/DDBJ databases">
        <authorList>
            <person name="Varghese N."/>
            <person name="Submissions S."/>
        </authorList>
    </citation>
    <scope>NUCLEOTIDE SEQUENCE [LARGE SCALE GENOMIC DNA]</scope>
    <source>
        <strain evidence="6">UNC178MFTsu3.1</strain>
    </source>
</reference>
<dbReference type="GO" id="GO:0016042">
    <property type="term" value="P:lipid catabolic process"/>
    <property type="evidence" value="ECO:0007669"/>
    <property type="project" value="InterPro"/>
</dbReference>
<evidence type="ECO:0000256" key="2">
    <source>
        <dbReference type="ARBA" id="ARBA00012018"/>
    </source>
</evidence>
<dbReference type="InterPro" id="IPR017850">
    <property type="entry name" value="Alkaline_phosphatase_core_sf"/>
</dbReference>
<dbReference type="EMBL" id="FONH01000006">
    <property type="protein sequence ID" value="SFF02296.1"/>
    <property type="molecule type" value="Genomic_DNA"/>
</dbReference>
<proteinExistence type="inferred from homology"/>
<dbReference type="GO" id="GO:0034480">
    <property type="term" value="F:phosphatidylcholine phospholipase C activity"/>
    <property type="evidence" value="ECO:0007669"/>
    <property type="project" value="UniProtKB-EC"/>
</dbReference>
<dbReference type="PANTHER" id="PTHR31956:SF1">
    <property type="entry name" value="NON-SPECIFIC PHOSPHOLIPASE C1"/>
    <property type="match status" value="1"/>
</dbReference>
<feature type="domain" description="Bacterial phospholipase C C-terminal" evidence="4">
    <location>
        <begin position="480"/>
        <end position="567"/>
    </location>
</feature>
<evidence type="ECO:0000256" key="1">
    <source>
        <dbReference type="ARBA" id="ARBA00009717"/>
    </source>
</evidence>
<dbReference type="PROSITE" id="PS51318">
    <property type="entry name" value="TAT"/>
    <property type="match status" value="1"/>
</dbReference>
<organism evidence="5 6">
    <name type="scientific">Dyella marensis</name>
    <dbReference type="NCBI Taxonomy" id="500610"/>
    <lineage>
        <taxon>Bacteria</taxon>
        <taxon>Pseudomonadati</taxon>
        <taxon>Pseudomonadota</taxon>
        <taxon>Gammaproteobacteria</taxon>
        <taxon>Lysobacterales</taxon>
        <taxon>Rhodanobacteraceae</taxon>
        <taxon>Dyella</taxon>
    </lineage>
</organism>
<dbReference type="Pfam" id="PF04185">
    <property type="entry name" value="Phosphoesterase"/>
    <property type="match status" value="1"/>
</dbReference>
<dbReference type="Proteomes" id="UP000199477">
    <property type="component" value="Unassembled WGS sequence"/>
</dbReference>
<evidence type="ECO:0000256" key="3">
    <source>
        <dbReference type="ARBA" id="ARBA00022801"/>
    </source>
</evidence>
<sequence>MSDIDRRRRRFLQMATASAGGLAAISLLPEPLRQALAAPATGGAGDLTDVKHVVIFMQENRSFDHYYGGLRGVRGFGDRVPAPLPGGARNVWQQPYSGNADGYLLPFRMNTTTTSAICASAPAMNYPVDTAIFNKGRFDAWNTAREAGLGMGHFERADLPFYYALADAFTICDHYFAATLTQTNPNRLHAMSGSNGLSVGQAAVLDNTEPGGGFTWTTYAERLEQAGVSWKVYQESNNFDDNALAWFKPFKQARPGTPLHDKGMATVPDMVAAFAQDIANDTLPQVSWIVAADYLSEHASFKPAYGEDLSARLLAALAANPAVWAKTVFILNYDENGGFFDHVPPPTPPASANDGLSTVSVTGEISNGLPIGLGFRVPLLVVSPWTRGGWVCSEVFDHTSVLRFLEKRFGVMEPNISAWRRAVCGDLLSAFDFSGSNHGWPGLPSTTGYTAAADLQCKSLPAPGIPALQAMPVQEAGTRPARALPYTLRADGRVDATTGRYWIDFHNDGAAGAVFQVYAANRSDGPWRYTVEAGKQLSDYWSAARYTQGVYDLEAHGPNGFLRQWRGSVATGMGAAPEVTATYDGALRRLHLAIANTGGAGCTVTVSNAYVSGDVRIYSVAAGATVHDTWALDRNANWYDLSVTVAELGGFWRRLAGHVEDGLPSQSEPR</sequence>
<dbReference type="RefSeq" id="WP_035322378.1">
    <property type="nucleotide sequence ID" value="NZ_FONH01000006.1"/>
</dbReference>
<dbReference type="Gene3D" id="3.40.720.10">
    <property type="entry name" value="Alkaline Phosphatase, subunit A"/>
    <property type="match status" value="2"/>
</dbReference>
<dbReference type="InterPro" id="IPR006311">
    <property type="entry name" value="TAT_signal"/>
</dbReference>
<accession>A0A1I2FCM9</accession>
<feature type="domain" description="Bacterial phospholipase C C-terminal" evidence="4">
    <location>
        <begin position="577"/>
        <end position="658"/>
    </location>
</feature>
<evidence type="ECO:0000259" key="4">
    <source>
        <dbReference type="Pfam" id="PF05506"/>
    </source>
</evidence>
<dbReference type="InterPro" id="IPR007312">
    <property type="entry name" value="Phosphoesterase"/>
</dbReference>
<dbReference type="Pfam" id="PF05506">
    <property type="entry name" value="PLipase_C_C"/>
    <property type="match status" value="2"/>
</dbReference>
<keyword evidence="3" id="KW-0378">Hydrolase</keyword>
<dbReference type="STRING" id="500610.SAMN02799615_02217"/>
<evidence type="ECO:0000313" key="5">
    <source>
        <dbReference type="EMBL" id="SFF02296.1"/>
    </source>
</evidence>
<protein>
    <recommendedName>
        <fullName evidence="2">phospholipase C</fullName>
        <ecNumber evidence="2">3.1.4.3</ecNumber>
    </recommendedName>
</protein>
<gene>
    <name evidence="5" type="ORF">SAMN02799615_02217</name>
</gene>
<dbReference type="EC" id="3.1.4.3" evidence="2"/>
<comment type="similarity">
    <text evidence="1">Belongs to the bacterial phospholipase C family.</text>
</comment>
<dbReference type="NCBIfam" id="TIGR03396">
    <property type="entry name" value="PC_PLC"/>
    <property type="match status" value="1"/>
</dbReference>
<keyword evidence="6" id="KW-1185">Reference proteome</keyword>
<name>A0A1I2FCM9_9GAMM</name>
<dbReference type="SUPFAM" id="SSF53649">
    <property type="entry name" value="Alkaline phosphatase-like"/>
    <property type="match status" value="1"/>
</dbReference>
<dbReference type="InterPro" id="IPR017767">
    <property type="entry name" value="PC-PLC"/>
</dbReference>
<dbReference type="PANTHER" id="PTHR31956">
    <property type="entry name" value="NON-SPECIFIC PHOSPHOLIPASE C4-RELATED"/>
    <property type="match status" value="1"/>
</dbReference>